<protein>
    <submittedName>
        <fullName evidence="1">Uncharacterized protein</fullName>
    </submittedName>
</protein>
<dbReference type="AlphaFoldDB" id="A0ABD0J5R9"/>
<reference evidence="1" key="1">
    <citation type="submission" date="2020-09" db="EMBL/GenBank/DDBJ databases">
        <authorList>
            <person name="Won Y."/>
        </authorList>
    </citation>
    <scope>NUCLEOTIDE SEQUENCE</scope>
    <source>
        <strain evidence="1">Wonlab-2016</strain>
        <tissue evidence="1">Foot muscle</tissue>
    </source>
</reference>
<organism evidence="1 3">
    <name type="scientific">Batillaria attramentaria</name>
    <dbReference type="NCBI Taxonomy" id="370345"/>
    <lineage>
        <taxon>Eukaryota</taxon>
        <taxon>Metazoa</taxon>
        <taxon>Spiralia</taxon>
        <taxon>Lophotrochozoa</taxon>
        <taxon>Mollusca</taxon>
        <taxon>Gastropoda</taxon>
        <taxon>Caenogastropoda</taxon>
        <taxon>Sorbeoconcha</taxon>
        <taxon>Cerithioidea</taxon>
        <taxon>Batillariidae</taxon>
        <taxon>Batillaria</taxon>
    </lineage>
</organism>
<accession>A0ABD0J5R9</accession>
<reference evidence="1 3" key="2">
    <citation type="journal article" date="2023" name="Sci. Data">
        <title>Genome assembly of the Korean intertidal mud-creeper Batillaria attramentaria.</title>
        <authorList>
            <person name="Patra A.K."/>
            <person name="Ho P.T."/>
            <person name="Jun S."/>
            <person name="Lee S.J."/>
            <person name="Kim Y."/>
            <person name="Won Y.J."/>
        </authorList>
    </citation>
    <scope>NUCLEOTIDE SEQUENCE [LARGE SCALE GENOMIC DNA]</scope>
    <source>
        <strain evidence="1">Wonlab-2016</strain>
    </source>
</reference>
<comment type="caution">
    <text evidence="1">The sequence shown here is derived from an EMBL/GenBank/DDBJ whole genome shotgun (WGS) entry which is preliminary data.</text>
</comment>
<keyword evidence="3" id="KW-1185">Reference proteome</keyword>
<evidence type="ECO:0000313" key="3">
    <source>
        <dbReference type="Proteomes" id="UP001519460"/>
    </source>
</evidence>
<evidence type="ECO:0000313" key="2">
    <source>
        <dbReference type="EMBL" id="KAK7475618.1"/>
    </source>
</evidence>
<gene>
    <name evidence="2" type="ORF">BaRGS_00033111</name>
    <name evidence="1" type="ORF">BaRGS_00038612</name>
</gene>
<evidence type="ECO:0000313" key="1">
    <source>
        <dbReference type="EMBL" id="KAK7461635.1"/>
    </source>
</evidence>
<name>A0ABD0J5R9_9CAEN</name>
<sequence>MYTVSVELAFIRAGRAEGKLVCFRFRALTETTEGLRSLSSSVFANCRYVPEPLSLRRKGASSNLKWGTIPEAFLSRHLSYLFPLAVLAGGDYSSEKKIVVTE</sequence>
<dbReference type="EMBL" id="JACVVK020000631">
    <property type="protein sequence ID" value="KAK7461635.1"/>
    <property type="molecule type" value="Genomic_DNA"/>
</dbReference>
<proteinExistence type="predicted"/>
<dbReference type="EMBL" id="JACVVK020000399">
    <property type="protein sequence ID" value="KAK7475618.1"/>
    <property type="molecule type" value="Genomic_DNA"/>
</dbReference>
<dbReference type="Proteomes" id="UP001519460">
    <property type="component" value="Unassembled WGS sequence"/>
</dbReference>
<reference evidence="1" key="3">
    <citation type="submission" date="2023-01" db="EMBL/GenBank/DDBJ databases">
        <authorList>
            <person name="Patra A."/>
        </authorList>
    </citation>
    <scope>NUCLEOTIDE SEQUENCE</scope>
    <source>
        <strain evidence="1">Wonlab-2016</strain>
        <tissue evidence="1">Foot muscle</tissue>
    </source>
</reference>